<gene>
    <name evidence="7" type="ORF">GPLA_0188</name>
</gene>
<dbReference type="GO" id="GO:0003677">
    <property type="term" value="F:DNA binding"/>
    <property type="evidence" value="ECO:0007669"/>
    <property type="project" value="UniProtKB-KW"/>
</dbReference>
<keyword evidence="8" id="KW-1185">Reference proteome</keyword>
<dbReference type="SUPFAM" id="SSF46785">
    <property type="entry name" value="Winged helix' DNA-binding domain"/>
    <property type="match status" value="1"/>
</dbReference>
<evidence type="ECO:0000256" key="4">
    <source>
        <dbReference type="ARBA" id="ARBA00023125"/>
    </source>
</evidence>
<dbReference type="PROSITE" id="PS50949">
    <property type="entry name" value="HTH_GNTR"/>
    <property type="match status" value="1"/>
</dbReference>
<dbReference type="InterPro" id="IPR051446">
    <property type="entry name" value="HTH_trans_reg/aminotransferase"/>
</dbReference>
<dbReference type="Proteomes" id="UP000006322">
    <property type="component" value="Unassembled WGS sequence"/>
</dbReference>
<keyword evidence="4" id="KW-0238">DNA-binding</keyword>
<dbReference type="GO" id="GO:0003700">
    <property type="term" value="F:DNA-binding transcription factor activity"/>
    <property type="evidence" value="ECO:0007669"/>
    <property type="project" value="InterPro"/>
</dbReference>
<dbReference type="OrthoDB" id="9804020at2"/>
<evidence type="ECO:0000256" key="3">
    <source>
        <dbReference type="ARBA" id="ARBA00023015"/>
    </source>
</evidence>
<feature type="domain" description="HTH gntR-type" evidence="6">
    <location>
        <begin position="2"/>
        <end position="70"/>
    </location>
</feature>
<dbReference type="CDD" id="cd00609">
    <property type="entry name" value="AAT_like"/>
    <property type="match status" value="1"/>
</dbReference>
<evidence type="ECO:0000256" key="5">
    <source>
        <dbReference type="ARBA" id="ARBA00023163"/>
    </source>
</evidence>
<evidence type="ECO:0000313" key="7">
    <source>
        <dbReference type="EMBL" id="GAC31107.1"/>
    </source>
</evidence>
<dbReference type="RefSeq" id="WP_007102915.1">
    <property type="nucleotide sequence ID" value="NZ_BAER01000013.1"/>
</dbReference>
<comment type="similarity">
    <text evidence="1">In the C-terminal section; belongs to the class-I pyridoxal-phosphate-dependent aminotransferase family.</text>
</comment>
<name>K6ZL95_9ALTE</name>
<dbReference type="EMBL" id="BAER01000013">
    <property type="protein sequence ID" value="GAC31107.1"/>
    <property type="molecule type" value="Genomic_DNA"/>
</dbReference>
<dbReference type="STRING" id="1129793.GPLA_0188"/>
<comment type="caution">
    <text evidence="7">The sequence shown here is derived from an EMBL/GenBank/DDBJ whole genome shotgun (WGS) entry which is preliminary data.</text>
</comment>
<dbReference type="InterPro" id="IPR015421">
    <property type="entry name" value="PyrdxlP-dep_Trfase_major"/>
</dbReference>
<organism evidence="7 8">
    <name type="scientific">Paraglaciecola polaris LMG 21857</name>
    <dbReference type="NCBI Taxonomy" id="1129793"/>
    <lineage>
        <taxon>Bacteria</taxon>
        <taxon>Pseudomonadati</taxon>
        <taxon>Pseudomonadota</taxon>
        <taxon>Gammaproteobacteria</taxon>
        <taxon>Alteromonadales</taxon>
        <taxon>Alteromonadaceae</taxon>
        <taxon>Paraglaciecola</taxon>
    </lineage>
</organism>
<dbReference type="Gene3D" id="1.10.10.10">
    <property type="entry name" value="Winged helix-like DNA-binding domain superfamily/Winged helix DNA-binding domain"/>
    <property type="match status" value="1"/>
</dbReference>
<proteinExistence type="inferred from homology"/>
<dbReference type="Gene3D" id="3.40.640.10">
    <property type="entry name" value="Type I PLP-dependent aspartate aminotransferase-like (Major domain)"/>
    <property type="match status" value="1"/>
</dbReference>
<evidence type="ECO:0000256" key="1">
    <source>
        <dbReference type="ARBA" id="ARBA00005384"/>
    </source>
</evidence>
<dbReference type="InterPro" id="IPR004839">
    <property type="entry name" value="Aminotransferase_I/II_large"/>
</dbReference>
<reference evidence="8" key="1">
    <citation type="journal article" date="2014" name="Environ. Microbiol.">
        <title>Comparative genomics of the marine bacterial genus Glaciecola reveals the high degree of genomic diversity and genomic characteristic for cold adaptation.</title>
        <authorList>
            <person name="Qin Q.L."/>
            <person name="Xie B.B."/>
            <person name="Yu Y."/>
            <person name="Shu Y.L."/>
            <person name="Rong J.C."/>
            <person name="Zhang Y.J."/>
            <person name="Zhao D.L."/>
            <person name="Chen X.L."/>
            <person name="Zhang X.Y."/>
            <person name="Chen B."/>
            <person name="Zhou B.C."/>
            <person name="Zhang Y.Z."/>
        </authorList>
    </citation>
    <scope>NUCLEOTIDE SEQUENCE [LARGE SCALE GENOMIC DNA]</scope>
    <source>
        <strain evidence="8">LMG 21857</strain>
    </source>
</reference>
<keyword evidence="3" id="KW-0805">Transcription regulation</keyword>
<dbReference type="Pfam" id="PF00155">
    <property type="entry name" value="Aminotran_1_2"/>
    <property type="match status" value="1"/>
</dbReference>
<sequence length="481" mass="53669">MTAKYIQIATQLIGQIEQQLIDSGAKMPSLRSFCQLHNISMTTALACYRYLEKRDYLTPEYKKGYYVQRPLPQEGSGIKRHTFPVFKSAVCNIDKRPEQRPVADSDYSLATAQLDAKLIDRDALARCLKAATKQADFNLLYDEINGSLALRKQLSGHFTQQGFAVNADELVITNGCLDAVLIALETVSQSGDVIAVSSPCYSGLLDILTTLGRAVIEIPSTEHGMDLMQLENALKNTGVKACLFTANHQNPTGHSLSHQQKKAIAGMGAKYHVPIIEDDVFRELSHQRTVPLPIKHYDQDGWVMWCASVSKTLAPGLRIGWCLPGRFTDKFIQQRMVRTLGVNQPIQLALAQYIAKGYYTRHLHKVNRALRVISTQYISFLQTHLPPQAHVFPPSGGLVLWLKLPKVNTQKLAVTLAQQNVYVKAGNMFSTTTLYQDCLRINMGNIPNQSIYTQLGLLCELVCEQETIDDAGPIDTDTYLR</sequence>
<dbReference type="InterPro" id="IPR036390">
    <property type="entry name" value="WH_DNA-bd_sf"/>
</dbReference>
<dbReference type="PANTHER" id="PTHR46577:SF1">
    <property type="entry name" value="HTH-TYPE TRANSCRIPTIONAL REGULATORY PROTEIN GABR"/>
    <property type="match status" value="1"/>
</dbReference>
<dbReference type="AlphaFoldDB" id="K6ZL95"/>
<evidence type="ECO:0000256" key="2">
    <source>
        <dbReference type="ARBA" id="ARBA00022898"/>
    </source>
</evidence>
<dbReference type="PANTHER" id="PTHR46577">
    <property type="entry name" value="HTH-TYPE TRANSCRIPTIONAL REGULATORY PROTEIN GABR"/>
    <property type="match status" value="1"/>
</dbReference>
<accession>K6ZL95</accession>
<dbReference type="InterPro" id="IPR036388">
    <property type="entry name" value="WH-like_DNA-bd_sf"/>
</dbReference>
<evidence type="ECO:0000313" key="8">
    <source>
        <dbReference type="Proteomes" id="UP000006322"/>
    </source>
</evidence>
<protein>
    <recommendedName>
        <fullName evidence="6">HTH gntR-type domain-containing protein</fullName>
    </recommendedName>
</protein>
<dbReference type="InterPro" id="IPR015424">
    <property type="entry name" value="PyrdxlP-dep_Trfase"/>
</dbReference>
<dbReference type="GO" id="GO:0030170">
    <property type="term" value="F:pyridoxal phosphate binding"/>
    <property type="evidence" value="ECO:0007669"/>
    <property type="project" value="InterPro"/>
</dbReference>
<keyword evidence="5" id="KW-0804">Transcription</keyword>
<dbReference type="SUPFAM" id="SSF53383">
    <property type="entry name" value="PLP-dependent transferases"/>
    <property type="match status" value="1"/>
</dbReference>
<evidence type="ECO:0000259" key="6">
    <source>
        <dbReference type="PROSITE" id="PS50949"/>
    </source>
</evidence>
<dbReference type="InterPro" id="IPR000524">
    <property type="entry name" value="Tscrpt_reg_HTH_GntR"/>
</dbReference>
<keyword evidence="2" id="KW-0663">Pyridoxal phosphate</keyword>